<accession>A0A8H2X601</accession>
<dbReference type="GO" id="GO:0006611">
    <property type="term" value="P:protein export from nucleus"/>
    <property type="evidence" value="ECO:0007669"/>
    <property type="project" value="TreeGrafter"/>
</dbReference>
<proteinExistence type="inferred from homology"/>
<dbReference type="GO" id="GO:0005049">
    <property type="term" value="F:nuclear export signal receptor activity"/>
    <property type="evidence" value="ECO:0007669"/>
    <property type="project" value="TreeGrafter"/>
</dbReference>
<reference evidence="9" key="1">
    <citation type="submission" date="2021-01" db="EMBL/GenBank/DDBJ databases">
        <authorList>
            <person name="Kaushik A."/>
        </authorList>
    </citation>
    <scope>NUCLEOTIDE SEQUENCE</scope>
    <source>
        <strain evidence="9">AG6-10EEA</strain>
    </source>
</reference>
<dbReference type="GO" id="GO:0031267">
    <property type="term" value="F:small GTPase binding"/>
    <property type="evidence" value="ECO:0007669"/>
    <property type="project" value="InterPro"/>
</dbReference>
<evidence type="ECO:0000256" key="5">
    <source>
        <dbReference type="ARBA" id="ARBA00022490"/>
    </source>
</evidence>
<keyword evidence="5" id="KW-0963">Cytoplasm</keyword>
<evidence type="ECO:0000256" key="7">
    <source>
        <dbReference type="ARBA" id="ARBA00023242"/>
    </source>
</evidence>
<dbReference type="PANTHER" id="PTHR10997">
    <property type="entry name" value="IMPORTIN-7, 8, 11"/>
    <property type="match status" value="1"/>
</dbReference>
<keyword evidence="6" id="KW-0653">Protein transport</keyword>
<name>A0A8H2X601_9AGAM</name>
<evidence type="ECO:0000256" key="2">
    <source>
        <dbReference type="ARBA" id="ARBA00004496"/>
    </source>
</evidence>
<dbReference type="InterPro" id="IPR016024">
    <property type="entry name" value="ARM-type_fold"/>
</dbReference>
<feature type="domain" description="Importin N-terminal" evidence="8">
    <location>
        <begin position="19"/>
        <end position="92"/>
    </location>
</feature>
<dbReference type="InterPro" id="IPR005043">
    <property type="entry name" value="XPO2_C"/>
</dbReference>
<dbReference type="PANTHER" id="PTHR10997:SF8">
    <property type="entry name" value="EXPORTIN-2"/>
    <property type="match status" value="1"/>
</dbReference>
<dbReference type="Pfam" id="PF03810">
    <property type="entry name" value="IBN_N"/>
    <property type="match status" value="1"/>
</dbReference>
<dbReference type="AlphaFoldDB" id="A0A8H2X601"/>
<dbReference type="Pfam" id="PF08506">
    <property type="entry name" value="Cse1"/>
    <property type="match status" value="1"/>
</dbReference>
<gene>
    <name evidence="9" type="ORF">RDB_LOCUS4964</name>
</gene>
<keyword evidence="4" id="KW-0813">Transport</keyword>
<evidence type="ECO:0000313" key="10">
    <source>
        <dbReference type="Proteomes" id="UP000663853"/>
    </source>
</evidence>
<dbReference type="PROSITE" id="PS50166">
    <property type="entry name" value="IMPORTIN_B_NT"/>
    <property type="match status" value="1"/>
</dbReference>
<organism evidence="9 10">
    <name type="scientific">Rhizoctonia solani</name>
    <dbReference type="NCBI Taxonomy" id="456999"/>
    <lineage>
        <taxon>Eukaryota</taxon>
        <taxon>Fungi</taxon>
        <taxon>Dikarya</taxon>
        <taxon>Basidiomycota</taxon>
        <taxon>Agaricomycotina</taxon>
        <taxon>Agaricomycetes</taxon>
        <taxon>Cantharellales</taxon>
        <taxon>Ceratobasidiaceae</taxon>
        <taxon>Rhizoctonia</taxon>
    </lineage>
</organism>
<dbReference type="SUPFAM" id="SSF48371">
    <property type="entry name" value="ARM repeat"/>
    <property type="match status" value="1"/>
</dbReference>
<evidence type="ECO:0000256" key="3">
    <source>
        <dbReference type="ARBA" id="ARBA00008669"/>
    </source>
</evidence>
<sequence length="1001" mass="108823">MSVPQLLQASLNPTTRLAAEKKLDELSKQPGFLSHLLSLPLNKSNASEVRTAASIYFKNTVKRRWSPDEEDFPIGDADKDAVRAALVSAMLSLSKSDADKSDRLARPQLAESLAIIAGEDYPDRWPTLIDQLTSSLSETDFNVNVGVLEAAHAVCTPWKSQVRSDKLFATINSVVGVLGAPLLGMFRHATGILLGGGAAGLGKEQHGVLAQTVHLLLCLYADLVDQDIPPVFEDSVPEFFGVSGGDDGLFLKILAWNPEALKGDPEEPTPTPVHNAHQTIFEIAELFVLKYNELFESRMPAFVQAVWEVVGSMGAEVREDGVFAQSVRFLSVTVKSGLHTQLFSQESTLQGLFTRIVLPSVPLREHEIEQFEDDPLEYIRRDLGSGSAASAGSGAVEVTGRRGAATDLLRALMGVGLEAQVTAMVNQAVEALVGKYKAGEGGEDAWKNKDTGVYLLSAVAARGSTVQHGVTSTNIHVNVVQFFLDHVAGDLQAPAGSIHPILQVDAIRFVHMFRNQFTKEQLLPVLRLLVTHLSSRDYVCSAYAAIAIERILFIKTGGKLVFDLPGFAQADIHDFANDTLSALFAKIESGGSPQKIAENDYSMKCVMRVIITARQTLTPNFLTVLTKLVNILGAISQNPSNPNFNQYTFESVSALMRFVCASNPQLVEQFEGQLFGPFTIIIQQDVDQFIPYVFQILAQMLEIHTNSVPPAYSSLIGVLFTPAVWQQRGNVPALVRLVKAFITKDPNSVDVRTVLAVVQQRLIPSRVNDVYGFELLEVLVANLSVEALRPLFNGILVTVMTRLQANKTPAFSYGFMHFACATMAVRTEGMGPDFFIGAVESVQAGLWPQILTHVLLPEVSRTQLRDQKLVSVGLTRLLVHSQHSVQAPAANTWPRVLEAILGLYTSPAALAKSSTESATGDDAVTAIDYEEAGAGYQAGYSRLAASESDKTDLAAYVQDPRQFLIEQLTAALQDSSKPIRQLLAQAAPEKLNQLTTAGLRI</sequence>
<protein>
    <recommendedName>
        <fullName evidence="8">Importin N-terminal domain-containing protein</fullName>
    </recommendedName>
</protein>
<dbReference type="InterPro" id="IPR001494">
    <property type="entry name" value="Importin-beta_N"/>
</dbReference>
<dbReference type="Gene3D" id="1.25.10.10">
    <property type="entry name" value="Leucine-rich Repeat Variant"/>
    <property type="match status" value="1"/>
</dbReference>
<dbReference type="Proteomes" id="UP000663853">
    <property type="component" value="Unassembled WGS sequence"/>
</dbReference>
<comment type="similarity">
    <text evidence="3">Belongs to the XPO2/CSE1 family.</text>
</comment>
<evidence type="ECO:0000256" key="6">
    <source>
        <dbReference type="ARBA" id="ARBA00022927"/>
    </source>
</evidence>
<comment type="subcellular location">
    <subcellularLocation>
        <location evidence="2">Cytoplasm</location>
    </subcellularLocation>
    <subcellularLocation>
        <location evidence="1">Nucleus</location>
    </subcellularLocation>
</comment>
<evidence type="ECO:0000313" key="9">
    <source>
        <dbReference type="EMBL" id="CAE6414893.1"/>
    </source>
</evidence>
<dbReference type="InterPro" id="IPR013713">
    <property type="entry name" value="XPO2_central"/>
</dbReference>
<evidence type="ECO:0000256" key="1">
    <source>
        <dbReference type="ARBA" id="ARBA00004123"/>
    </source>
</evidence>
<comment type="caution">
    <text evidence="9">The sequence shown here is derived from an EMBL/GenBank/DDBJ whole genome shotgun (WGS) entry which is preliminary data.</text>
</comment>
<dbReference type="GO" id="GO:0006606">
    <property type="term" value="P:protein import into nucleus"/>
    <property type="evidence" value="ECO:0007669"/>
    <property type="project" value="TreeGrafter"/>
</dbReference>
<dbReference type="Pfam" id="PF03378">
    <property type="entry name" value="CAS_CSE1"/>
    <property type="match status" value="1"/>
</dbReference>
<evidence type="ECO:0000256" key="4">
    <source>
        <dbReference type="ARBA" id="ARBA00022448"/>
    </source>
</evidence>
<evidence type="ECO:0000259" key="8">
    <source>
        <dbReference type="PROSITE" id="PS50166"/>
    </source>
</evidence>
<dbReference type="GO" id="GO:0005635">
    <property type="term" value="C:nuclear envelope"/>
    <property type="evidence" value="ECO:0007669"/>
    <property type="project" value="TreeGrafter"/>
</dbReference>
<dbReference type="EMBL" id="CAJMXA010000078">
    <property type="protein sequence ID" value="CAE6414893.1"/>
    <property type="molecule type" value="Genomic_DNA"/>
</dbReference>
<keyword evidence="7" id="KW-0539">Nucleus</keyword>
<dbReference type="GO" id="GO:0005829">
    <property type="term" value="C:cytosol"/>
    <property type="evidence" value="ECO:0007669"/>
    <property type="project" value="TreeGrafter"/>
</dbReference>
<dbReference type="SMART" id="SM00913">
    <property type="entry name" value="IBN_N"/>
    <property type="match status" value="1"/>
</dbReference>
<dbReference type="InterPro" id="IPR011989">
    <property type="entry name" value="ARM-like"/>
</dbReference>